<gene>
    <name evidence="1" type="ORF">Scarif_00082</name>
</gene>
<dbReference type="EMBL" id="PP750868">
    <property type="protein sequence ID" value="XBM95191.1"/>
    <property type="molecule type" value="Genomic_DNA"/>
</dbReference>
<sequence length="42" mass="5246">MKKRKRQYLYVIPKETPYGFKYNGYSNTPPEYGEYYVNFKKR</sequence>
<organism evidence="1">
    <name type="scientific">Streptomyces phage Scarif</name>
    <dbReference type="NCBI Taxonomy" id="3158858"/>
    <lineage>
        <taxon>Viruses</taxon>
        <taxon>Duplodnaviria</taxon>
        <taxon>Heunggongvirae</taxon>
        <taxon>Uroviricota</taxon>
        <taxon>Caudoviricetes</taxon>
    </lineage>
</organism>
<accession>A0AAU7H0L2</accession>
<reference evidence="1" key="1">
    <citation type="submission" date="2024-05" db="EMBL/GenBank/DDBJ databases">
        <title>Isolation and characterization of the new Streptomyces phages Kamino, Geonosis, Abafar and Scarif infecting a broad range of host species.</title>
        <authorList>
            <person name="Rackow B."/>
            <person name="Rolland C."/>
            <person name="Mohnen I."/>
            <person name="Wittmann J."/>
            <person name="Muesken M."/>
            <person name="Overmann J."/>
            <person name="Frunzke J."/>
        </authorList>
    </citation>
    <scope>NUCLEOTIDE SEQUENCE</scope>
</reference>
<protein>
    <submittedName>
        <fullName evidence="1">Uncharacterized protein</fullName>
    </submittedName>
</protein>
<proteinExistence type="predicted"/>
<name>A0AAU7H0L2_9CAUD</name>
<evidence type="ECO:0000313" key="1">
    <source>
        <dbReference type="EMBL" id="XBM95191.1"/>
    </source>
</evidence>